<dbReference type="EMBL" id="JH159155">
    <property type="protein sequence ID" value="EGZ15507.1"/>
    <property type="molecule type" value="Genomic_DNA"/>
</dbReference>
<dbReference type="InParanoid" id="G4ZQH9"/>
<keyword evidence="2" id="KW-1185">Reference proteome</keyword>
<reference evidence="1 2" key="1">
    <citation type="journal article" date="2006" name="Science">
        <title>Phytophthora genome sequences uncover evolutionary origins and mechanisms of pathogenesis.</title>
        <authorList>
            <person name="Tyler B.M."/>
            <person name="Tripathy S."/>
            <person name="Zhang X."/>
            <person name="Dehal P."/>
            <person name="Jiang R.H."/>
            <person name="Aerts A."/>
            <person name="Arredondo F.D."/>
            <person name="Baxter L."/>
            <person name="Bensasson D."/>
            <person name="Beynon J.L."/>
            <person name="Chapman J."/>
            <person name="Damasceno C.M."/>
            <person name="Dorrance A.E."/>
            <person name="Dou D."/>
            <person name="Dickerman A.W."/>
            <person name="Dubchak I.L."/>
            <person name="Garbelotto M."/>
            <person name="Gijzen M."/>
            <person name="Gordon S.G."/>
            <person name="Govers F."/>
            <person name="Grunwald N.J."/>
            <person name="Huang W."/>
            <person name="Ivors K.L."/>
            <person name="Jones R.W."/>
            <person name="Kamoun S."/>
            <person name="Krampis K."/>
            <person name="Lamour K.H."/>
            <person name="Lee M.K."/>
            <person name="McDonald W.H."/>
            <person name="Medina M."/>
            <person name="Meijer H.J."/>
            <person name="Nordberg E.K."/>
            <person name="Maclean D.J."/>
            <person name="Ospina-Giraldo M.D."/>
            <person name="Morris P.F."/>
            <person name="Phuntumart V."/>
            <person name="Putnam N.H."/>
            <person name="Rash S."/>
            <person name="Rose J.K."/>
            <person name="Sakihama Y."/>
            <person name="Salamov A.A."/>
            <person name="Savidor A."/>
            <person name="Scheuring C.F."/>
            <person name="Smith B.M."/>
            <person name="Sobral B.W."/>
            <person name="Terry A."/>
            <person name="Torto-Alalibo T.A."/>
            <person name="Win J."/>
            <person name="Xu Z."/>
            <person name="Zhang H."/>
            <person name="Grigoriev I.V."/>
            <person name="Rokhsar D.S."/>
            <person name="Boore J.L."/>
        </authorList>
    </citation>
    <scope>NUCLEOTIDE SEQUENCE [LARGE SCALE GENOMIC DNA]</scope>
    <source>
        <strain evidence="1 2">P6497</strain>
    </source>
</reference>
<sequence length="70" mass="8323">RMRHYITIDCLKEPEQSAWMDTWLKGTDENMITVTSLSRASFNQLLSRFVLYYEIPIYSTKGGRPRKLQH</sequence>
<accession>G4ZQH9</accession>
<feature type="non-terminal residue" evidence="1">
    <location>
        <position position="70"/>
    </location>
</feature>
<evidence type="ECO:0000313" key="1">
    <source>
        <dbReference type="EMBL" id="EGZ15507.1"/>
    </source>
</evidence>
<evidence type="ECO:0000313" key="2">
    <source>
        <dbReference type="Proteomes" id="UP000002640"/>
    </source>
</evidence>
<feature type="non-terminal residue" evidence="1">
    <location>
        <position position="1"/>
    </location>
</feature>
<organism evidence="1 2">
    <name type="scientific">Phytophthora sojae (strain P6497)</name>
    <name type="common">Soybean stem and root rot agent</name>
    <name type="synonym">Phytophthora megasperma f. sp. glycines</name>
    <dbReference type="NCBI Taxonomy" id="1094619"/>
    <lineage>
        <taxon>Eukaryota</taxon>
        <taxon>Sar</taxon>
        <taxon>Stramenopiles</taxon>
        <taxon>Oomycota</taxon>
        <taxon>Peronosporomycetes</taxon>
        <taxon>Peronosporales</taxon>
        <taxon>Peronosporaceae</taxon>
        <taxon>Phytophthora</taxon>
    </lineage>
</organism>
<protein>
    <submittedName>
        <fullName evidence="1">Uncharacterized protein</fullName>
    </submittedName>
</protein>
<dbReference type="GeneID" id="20651637"/>
<dbReference type="KEGG" id="psoj:PHYSODRAFT_409997"/>
<name>G4ZQH9_PHYSP</name>
<dbReference type="Proteomes" id="UP000002640">
    <property type="component" value="Unassembled WGS sequence"/>
</dbReference>
<dbReference type="AlphaFoldDB" id="G4ZQH9"/>
<proteinExistence type="predicted"/>
<dbReference type="PANTHER" id="PTHR48471:SF1">
    <property type="entry name" value="DDE TNP4 DOMAIN-CONTAINING PROTEIN"/>
    <property type="match status" value="1"/>
</dbReference>
<dbReference type="RefSeq" id="XP_009529256.1">
    <property type="nucleotide sequence ID" value="XM_009530961.1"/>
</dbReference>
<gene>
    <name evidence="1" type="ORF">PHYSODRAFT_409997</name>
</gene>
<dbReference type="PANTHER" id="PTHR48471">
    <property type="entry name" value="DDE TNP4 DOMAIN-CONTAINING PROTEIN"/>
    <property type="match status" value="1"/>
</dbReference>